<name>A0A5B0LQF6_PUCGR</name>
<dbReference type="Proteomes" id="UP000324748">
    <property type="component" value="Unassembled WGS sequence"/>
</dbReference>
<sequence length="103" mass="11180">MMQDMRFEMGLTMFRAENSGTAEDEGPAGAFFADLDAAGLAAFALVFLASCSSSSFLVGRLNPYKKYLVIYIQLIIRPSFTDNKRSRSALAAAAFSAFSFLLA</sequence>
<proteinExistence type="predicted"/>
<evidence type="ECO:0000256" key="1">
    <source>
        <dbReference type="SAM" id="Phobius"/>
    </source>
</evidence>
<keyword evidence="1" id="KW-0812">Transmembrane</keyword>
<dbReference type="AlphaFoldDB" id="A0A5B0LQF6"/>
<keyword evidence="1" id="KW-0472">Membrane</keyword>
<keyword evidence="3" id="KW-1185">Reference proteome</keyword>
<evidence type="ECO:0000313" key="3">
    <source>
        <dbReference type="Proteomes" id="UP000324748"/>
    </source>
</evidence>
<keyword evidence="1" id="KW-1133">Transmembrane helix</keyword>
<organism evidence="2 3">
    <name type="scientific">Puccinia graminis f. sp. tritici</name>
    <dbReference type="NCBI Taxonomy" id="56615"/>
    <lineage>
        <taxon>Eukaryota</taxon>
        <taxon>Fungi</taxon>
        <taxon>Dikarya</taxon>
        <taxon>Basidiomycota</taxon>
        <taxon>Pucciniomycotina</taxon>
        <taxon>Pucciniomycetes</taxon>
        <taxon>Pucciniales</taxon>
        <taxon>Pucciniaceae</taxon>
        <taxon>Puccinia</taxon>
    </lineage>
</organism>
<reference evidence="2 3" key="1">
    <citation type="submission" date="2019-05" db="EMBL/GenBank/DDBJ databases">
        <title>Emergence of the Ug99 lineage of the wheat stem rust pathogen through somatic hybridization.</title>
        <authorList>
            <person name="Li F."/>
            <person name="Upadhyaya N.M."/>
            <person name="Sperschneider J."/>
            <person name="Matny O."/>
            <person name="Nguyen-Phuc H."/>
            <person name="Mago R."/>
            <person name="Raley C."/>
            <person name="Miller M.E."/>
            <person name="Silverstein K.A.T."/>
            <person name="Henningsen E."/>
            <person name="Hirsch C.D."/>
            <person name="Visser B."/>
            <person name="Pretorius Z.A."/>
            <person name="Steffenson B.J."/>
            <person name="Schwessinger B."/>
            <person name="Dodds P.N."/>
            <person name="Figueroa M."/>
        </authorList>
    </citation>
    <scope>NUCLEOTIDE SEQUENCE [LARGE SCALE GENOMIC DNA]</scope>
    <source>
        <strain evidence="2">21-0</strain>
    </source>
</reference>
<comment type="caution">
    <text evidence="2">The sequence shown here is derived from an EMBL/GenBank/DDBJ whole genome shotgun (WGS) entry which is preliminary data.</text>
</comment>
<feature type="transmembrane region" description="Helical" evidence="1">
    <location>
        <begin position="37"/>
        <end position="58"/>
    </location>
</feature>
<gene>
    <name evidence="2" type="ORF">PGT21_034357</name>
</gene>
<evidence type="ECO:0000313" key="2">
    <source>
        <dbReference type="EMBL" id="KAA1066605.1"/>
    </source>
</evidence>
<dbReference type="EMBL" id="VSWC01000196">
    <property type="protein sequence ID" value="KAA1066605.1"/>
    <property type="molecule type" value="Genomic_DNA"/>
</dbReference>
<accession>A0A5B0LQF6</accession>
<protein>
    <submittedName>
        <fullName evidence="2">Uncharacterized protein</fullName>
    </submittedName>
</protein>